<evidence type="ECO:0000256" key="4">
    <source>
        <dbReference type="ARBA" id="ARBA00023163"/>
    </source>
</evidence>
<dbReference type="AlphaFoldDB" id="A0A1S2YNP2"/>
<dbReference type="SMART" id="SM00432">
    <property type="entry name" value="MADS"/>
    <property type="match status" value="1"/>
</dbReference>
<dbReference type="GO" id="GO:0005634">
    <property type="term" value="C:nucleus"/>
    <property type="evidence" value="ECO:0007669"/>
    <property type="project" value="UniProtKB-SubCell"/>
</dbReference>
<sequence length="176" mass="20575">MDIFKQKKKNTGRKKIEIKKLEKNTNKQVTFSKRRSGLFKKTSELCVLCNVDAAIVVFSPADKLFCFGQPNTDAIINSYINGTTEFETSKSIGKSISYEEHNTEYEKAIQNLEFEKKKLEEYENLTKVWNSGEWWNDPIDEMSIDQLEQFMASIYELRRKLVDRAHEVVMMLPMLV</sequence>
<evidence type="ECO:0000313" key="9">
    <source>
        <dbReference type="RefSeq" id="XP_004507578.1"/>
    </source>
</evidence>
<dbReference type="GeneID" id="101492017"/>
<dbReference type="PROSITE" id="PS50066">
    <property type="entry name" value="MADS_BOX_2"/>
    <property type="match status" value="1"/>
</dbReference>
<feature type="coiled-coil region" evidence="6">
    <location>
        <begin position="98"/>
        <end position="125"/>
    </location>
</feature>
<dbReference type="FunFam" id="3.40.1810.10:FF:000006">
    <property type="entry name" value="Agamous-like MADS-box protein AGL62"/>
    <property type="match status" value="1"/>
</dbReference>
<dbReference type="PANTHER" id="PTHR11945">
    <property type="entry name" value="MADS BOX PROTEIN"/>
    <property type="match status" value="1"/>
</dbReference>
<dbReference type="Gene3D" id="3.40.1810.10">
    <property type="entry name" value="Transcription factor, MADS-box"/>
    <property type="match status" value="1"/>
</dbReference>
<comment type="subcellular location">
    <subcellularLocation>
        <location evidence="1">Nucleus</location>
    </subcellularLocation>
</comment>
<evidence type="ECO:0000313" key="8">
    <source>
        <dbReference type="Proteomes" id="UP000087171"/>
    </source>
</evidence>
<dbReference type="GO" id="GO:0000981">
    <property type="term" value="F:DNA-binding transcription factor activity, RNA polymerase II-specific"/>
    <property type="evidence" value="ECO:0007669"/>
    <property type="project" value="TreeGrafter"/>
</dbReference>
<dbReference type="PaxDb" id="3827-XP_004507578.1"/>
<evidence type="ECO:0000256" key="5">
    <source>
        <dbReference type="ARBA" id="ARBA00023242"/>
    </source>
</evidence>
<dbReference type="RefSeq" id="XP_004507578.1">
    <property type="nucleotide sequence ID" value="XM_004507521.2"/>
</dbReference>
<dbReference type="PRINTS" id="PR00404">
    <property type="entry name" value="MADSDOMAIN"/>
</dbReference>
<organism evidence="8 9">
    <name type="scientific">Cicer arietinum</name>
    <name type="common">Chickpea</name>
    <name type="synonym">Garbanzo</name>
    <dbReference type="NCBI Taxonomy" id="3827"/>
    <lineage>
        <taxon>Eukaryota</taxon>
        <taxon>Viridiplantae</taxon>
        <taxon>Streptophyta</taxon>
        <taxon>Embryophyta</taxon>
        <taxon>Tracheophyta</taxon>
        <taxon>Spermatophyta</taxon>
        <taxon>Magnoliopsida</taxon>
        <taxon>eudicotyledons</taxon>
        <taxon>Gunneridae</taxon>
        <taxon>Pentapetalae</taxon>
        <taxon>rosids</taxon>
        <taxon>fabids</taxon>
        <taxon>Fabales</taxon>
        <taxon>Fabaceae</taxon>
        <taxon>Papilionoideae</taxon>
        <taxon>50 kb inversion clade</taxon>
        <taxon>NPAAA clade</taxon>
        <taxon>Hologalegina</taxon>
        <taxon>IRL clade</taxon>
        <taxon>Cicereae</taxon>
        <taxon>Cicer</taxon>
    </lineage>
</organism>
<keyword evidence="5" id="KW-0539">Nucleus</keyword>
<dbReference type="PANTHER" id="PTHR11945:SF762">
    <property type="entry name" value="AGAMOUS-LIKE MADS-BOX PROTEIN AGL62"/>
    <property type="match status" value="1"/>
</dbReference>
<keyword evidence="4" id="KW-0804">Transcription</keyword>
<proteinExistence type="predicted"/>
<evidence type="ECO:0000256" key="6">
    <source>
        <dbReference type="SAM" id="Coils"/>
    </source>
</evidence>
<keyword evidence="6" id="KW-0175">Coiled coil</keyword>
<dbReference type="eggNOG" id="KOG0014">
    <property type="taxonomic scope" value="Eukaryota"/>
</dbReference>
<feature type="domain" description="MADS-box" evidence="7">
    <location>
        <begin position="11"/>
        <end position="71"/>
    </location>
</feature>
<dbReference type="InterPro" id="IPR002100">
    <property type="entry name" value="TF_MADSbox"/>
</dbReference>
<reference evidence="8" key="1">
    <citation type="journal article" date="2013" name="Nat. Biotechnol.">
        <title>Draft genome sequence of chickpea (Cicer arietinum) provides a resource for trait improvement.</title>
        <authorList>
            <person name="Varshney R.K."/>
            <person name="Song C."/>
            <person name="Saxena R.K."/>
            <person name="Azam S."/>
            <person name="Yu S."/>
            <person name="Sharpe A.G."/>
            <person name="Cannon S."/>
            <person name="Baek J."/>
            <person name="Rosen B.D."/>
            <person name="Tar'an B."/>
            <person name="Millan T."/>
            <person name="Zhang X."/>
            <person name="Ramsay L.D."/>
            <person name="Iwata A."/>
            <person name="Wang Y."/>
            <person name="Nelson W."/>
            <person name="Farmer A.D."/>
            <person name="Gaur P.M."/>
            <person name="Soderlund C."/>
            <person name="Penmetsa R.V."/>
            <person name="Xu C."/>
            <person name="Bharti A.K."/>
            <person name="He W."/>
            <person name="Winter P."/>
            <person name="Zhao S."/>
            <person name="Hane J.K."/>
            <person name="Carrasquilla-Garcia N."/>
            <person name="Condie J.A."/>
            <person name="Upadhyaya H.D."/>
            <person name="Luo M.C."/>
            <person name="Thudi M."/>
            <person name="Gowda C.L."/>
            <person name="Singh N.P."/>
            <person name="Lichtenzveig J."/>
            <person name="Gali K.K."/>
            <person name="Rubio J."/>
            <person name="Nadarajan N."/>
            <person name="Dolezel J."/>
            <person name="Bansal K.C."/>
            <person name="Xu X."/>
            <person name="Edwards D."/>
            <person name="Zhang G."/>
            <person name="Kahl G."/>
            <person name="Gil J."/>
            <person name="Singh K.B."/>
            <person name="Datta S.K."/>
            <person name="Jackson S.A."/>
            <person name="Wang J."/>
            <person name="Cook D.R."/>
        </authorList>
    </citation>
    <scope>NUCLEOTIDE SEQUENCE [LARGE SCALE GENOMIC DNA]</scope>
    <source>
        <strain evidence="8">cv. CDC Frontier</strain>
    </source>
</reference>
<dbReference type="Pfam" id="PF00319">
    <property type="entry name" value="SRF-TF"/>
    <property type="match status" value="1"/>
</dbReference>
<gene>
    <name evidence="9" type="primary">LOC101492017</name>
</gene>
<dbReference type="OrthoDB" id="1896642at2759"/>
<reference evidence="9" key="2">
    <citation type="submission" date="2025-08" db="UniProtKB">
        <authorList>
            <consortium name="RefSeq"/>
        </authorList>
    </citation>
    <scope>IDENTIFICATION</scope>
    <source>
        <tissue evidence="9">Etiolated seedlings</tissue>
    </source>
</reference>
<evidence type="ECO:0000256" key="2">
    <source>
        <dbReference type="ARBA" id="ARBA00023015"/>
    </source>
</evidence>
<keyword evidence="8" id="KW-1185">Reference proteome</keyword>
<evidence type="ECO:0000256" key="3">
    <source>
        <dbReference type="ARBA" id="ARBA00023125"/>
    </source>
</evidence>
<evidence type="ECO:0000256" key="1">
    <source>
        <dbReference type="ARBA" id="ARBA00004123"/>
    </source>
</evidence>
<protein>
    <submittedName>
        <fullName evidence="9">Agamous-like MADS-box protein AGL62</fullName>
    </submittedName>
</protein>
<keyword evidence="2" id="KW-0805">Transcription regulation</keyword>
<dbReference type="Proteomes" id="UP000087171">
    <property type="component" value="Chromosome Ca6"/>
</dbReference>
<dbReference type="InterPro" id="IPR036879">
    <property type="entry name" value="TF_MADSbox_sf"/>
</dbReference>
<keyword evidence="3" id="KW-0238">DNA-binding</keyword>
<name>A0A1S2YNP2_CICAR</name>
<evidence type="ECO:0000259" key="7">
    <source>
        <dbReference type="PROSITE" id="PS50066"/>
    </source>
</evidence>
<accession>A0A1S2YNP2</accession>
<dbReference type="GO" id="GO:0000978">
    <property type="term" value="F:RNA polymerase II cis-regulatory region sequence-specific DNA binding"/>
    <property type="evidence" value="ECO:0007669"/>
    <property type="project" value="TreeGrafter"/>
</dbReference>
<dbReference type="SUPFAM" id="SSF55455">
    <property type="entry name" value="SRF-like"/>
    <property type="match status" value="1"/>
</dbReference>
<dbReference type="GO" id="GO:0046983">
    <property type="term" value="F:protein dimerization activity"/>
    <property type="evidence" value="ECO:0007669"/>
    <property type="project" value="InterPro"/>
</dbReference>
<dbReference type="KEGG" id="cam:101492017"/>
<dbReference type="STRING" id="3827.A0A1S2YNP2"/>